<dbReference type="CDD" id="cd14688">
    <property type="entry name" value="bZIP_YAP"/>
    <property type="match status" value="1"/>
</dbReference>
<reference evidence="2" key="1">
    <citation type="submission" date="2021-10" db="EMBL/GenBank/DDBJ databases">
        <authorList>
            <person name="Piombo E."/>
        </authorList>
    </citation>
    <scope>NUCLEOTIDE SEQUENCE</scope>
</reference>
<evidence type="ECO:0000313" key="3">
    <source>
        <dbReference type="Proteomes" id="UP000754883"/>
    </source>
</evidence>
<feature type="compositionally biased region" description="Basic and acidic residues" evidence="1">
    <location>
        <begin position="59"/>
        <end position="68"/>
    </location>
</feature>
<dbReference type="PANTHER" id="PTHR38116">
    <property type="entry name" value="CHROMOSOME 7, WHOLE GENOME SHOTGUN SEQUENCE"/>
    <property type="match status" value="1"/>
</dbReference>
<protein>
    <recommendedName>
        <fullName evidence="4">BZIP domain-containing protein</fullName>
    </recommendedName>
</protein>
<gene>
    <name evidence="2" type="ORF">CBYS24578_00001512</name>
</gene>
<keyword evidence="3" id="KW-1185">Reference proteome</keyword>
<dbReference type="InterPro" id="IPR021833">
    <property type="entry name" value="DUF3425"/>
</dbReference>
<evidence type="ECO:0000313" key="2">
    <source>
        <dbReference type="EMBL" id="CAH0001458.1"/>
    </source>
</evidence>
<dbReference type="AlphaFoldDB" id="A0A9N9USV3"/>
<name>A0A9N9USV3_9HYPO</name>
<accession>A0A9N9USV3</accession>
<comment type="caution">
    <text evidence="2">The sequence shown here is derived from an EMBL/GenBank/DDBJ whole genome shotgun (WGS) entry which is preliminary data.</text>
</comment>
<organism evidence="2 3">
    <name type="scientific">Clonostachys byssicola</name>
    <dbReference type="NCBI Taxonomy" id="160290"/>
    <lineage>
        <taxon>Eukaryota</taxon>
        <taxon>Fungi</taxon>
        <taxon>Dikarya</taxon>
        <taxon>Ascomycota</taxon>
        <taxon>Pezizomycotina</taxon>
        <taxon>Sordariomycetes</taxon>
        <taxon>Hypocreomycetidae</taxon>
        <taxon>Hypocreales</taxon>
        <taxon>Bionectriaceae</taxon>
        <taxon>Clonostachys</taxon>
    </lineage>
</organism>
<sequence>MNKSQSLECRGTSEAVRTRTRQRLYKAPPTLDVPDIDQDAAERKRVLNVLAQRRYRERKRQERLKSKAQDGTPTGKDTGDRAPETQPEDLSFPSDADVSPLPVRSNATVATQPQPSVGGETGVALADLELLSWDSLDGPDVTALIESSSDSFSTFTGQTGCGEAICLDQPGFTCMNDAFTPTFSSTFGSSPSSFEALSNSSESDFDFVDNYLLPVHELTLMRAFRRIAERIGCATSAMWELDCLSPFNQGTATPSEQLPVAWRPTVAQITIPHHPMLDFMPWPSVRDRILTMFNMPESTRPPGARGPLALVNFAYDFEDNSEGARITGADPYDPESWEVGQVLFERWWFLFDRGIIETSNRLRKRRGAPQLLLKGS</sequence>
<dbReference type="Pfam" id="PF11905">
    <property type="entry name" value="DUF3425"/>
    <property type="match status" value="1"/>
</dbReference>
<evidence type="ECO:0000256" key="1">
    <source>
        <dbReference type="SAM" id="MobiDB-lite"/>
    </source>
</evidence>
<dbReference type="Proteomes" id="UP000754883">
    <property type="component" value="Unassembled WGS sequence"/>
</dbReference>
<feature type="region of interest" description="Disordered" evidence="1">
    <location>
        <begin position="1"/>
        <end position="118"/>
    </location>
</feature>
<proteinExistence type="predicted"/>
<dbReference type="OrthoDB" id="2245989at2759"/>
<evidence type="ECO:0008006" key="4">
    <source>
        <dbReference type="Google" id="ProtNLM"/>
    </source>
</evidence>
<feature type="compositionally biased region" description="Polar residues" evidence="1">
    <location>
        <begin position="105"/>
        <end position="115"/>
    </location>
</feature>
<dbReference type="EMBL" id="CABFNO020001560">
    <property type="protein sequence ID" value="CAH0001458.1"/>
    <property type="molecule type" value="Genomic_DNA"/>
</dbReference>
<dbReference type="PANTHER" id="PTHR38116:SF9">
    <property type="entry name" value="BZIP DOMAIN-CONTAINING PROTEIN"/>
    <property type="match status" value="1"/>
</dbReference>